<dbReference type="AlphaFoldDB" id="A0A5N6NGC9"/>
<gene>
    <name evidence="1" type="ORF">E3N88_23808</name>
</gene>
<organism evidence="1 2">
    <name type="scientific">Mikania micrantha</name>
    <name type="common">bitter vine</name>
    <dbReference type="NCBI Taxonomy" id="192012"/>
    <lineage>
        <taxon>Eukaryota</taxon>
        <taxon>Viridiplantae</taxon>
        <taxon>Streptophyta</taxon>
        <taxon>Embryophyta</taxon>
        <taxon>Tracheophyta</taxon>
        <taxon>Spermatophyta</taxon>
        <taxon>Magnoliopsida</taxon>
        <taxon>eudicotyledons</taxon>
        <taxon>Gunneridae</taxon>
        <taxon>Pentapetalae</taxon>
        <taxon>asterids</taxon>
        <taxon>campanulids</taxon>
        <taxon>Asterales</taxon>
        <taxon>Asteraceae</taxon>
        <taxon>Asteroideae</taxon>
        <taxon>Heliantheae alliance</taxon>
        <taxon>Eupatorieae</taxon>
        <taxon>Mikania</taxon>
    </lineage>
</organism>
<evidence type="ECO:0000313" key="1">
    <source>
        <dbReference type="EMBL" id="KAD4586207.1"/>
    </source>
</evidence>
<reference evidence="1 2" key="1">
    <citation type="submission" date="2019-05" db="EMBL/GenBank/DDBJ databases">
        <title>Mikania micrantha, genome provides insights into the molecular mechanism of rapid growth.</title>
        <authorList>
            <person name="Liu B."/>
        </authorList>
    </citation>
    <scope>NUCLEOTIDE SEQUENCE [LARGE SCALE GENOMIC DNA]</scope>
    <source>
        <strain evidence="1">NLD-2019</strain>
        <tissue evidence="1">Leaf</tissue>
    </source>
</reference>
<evidence type="ECO:0000313" key="2">
    <source>
        <dbReference type="Proteomes" id="UP000326396"/>
    </source>
</evidence>
<proteinExistence type="predicted"/>
<dbReference type="Proteomes" id="UP000326396">
    <property type="component" value="Linkage Group LG2"/>
</dbReference>
<comment type="caution">
    <text evidence="1">The sequence shown here is derived from an EMBL/GenBank/DDBJ whole genome shotgun (WGS) entry which is preliminary data.</text>
</comment>
<dbReference type="EMBL" id="SZYD01000012">
    <property type="protein sequence ID" value="KAD4586207.1"/>
    <property type="molecule type" value="Genomic_DNA"/>
</dbReference>
<keyword evidence="2" id="KW-1185">Reference proteome</keyword>
<name>A0A5N6NGC9_9ASTR</name>
<sequence length="160" mass="18342">MQPSDSQTQDEFQFPRNMNPEGLNNVYCFGRHILPIVQPYVINIQDVKPDDMYDPGSYDVLRNSINWQQIAFASSQYWMLMPHTGLVITQIFGVIVHLISNRGAQTIFPLWISTNGLMRHNVVSVVHLGVHFINVTLQGDYPMPTVNPVWKHYQNDVASD</sequence>
<protein>
    <submittedName>
        <fullName evidence="1">Uncharacterized protein</fullName>
    </submittedName>
</protein>
<dbReference type="OrthoDB" id="1694816at2759"/>
<accession>A0A5N6NGC9</accession>